<name>A0A6I2LDK9_9BURK</name>
<dbReference type="InterPro" id="IPR036641">
    <property type="entry name" value="HPT_dom_sf"/>
</dbReference>
<feature type="domain" description="Response regulatory" evidence="21">
    <location>
        <begin position="1041"/>
        <end position="1163"/>
    </location>
</feature>
<dbReference type="PROSITE" id="PS50112">
    <property type="entry name" value="PAS"/>
    <property type="match status" value="2"/>
</dbReference>
<dbReference type="CDD" id="cd17546">
    <property type="entry name" value="REC_hyHK_CKI1_RcsC-like"/>
    <property type="match status" value="2"/>
</dbReference>
<feature type="domain" description="PAC" evidence="23">
    <location>
        <begin position="723"/>
        <end position="775"/>
    </location>
</feature>
<protein>
    <recommendedName>
        <fullName evidence="16">Virulence sensor protein BvgS</fullName>
        <ecNumber evidence="3">2.7.13.3</ecNumber>
    </recommendedName>
</protein>
<dbReference type="InterPro" id="IPR005467">
    <property type="entry name" value="His_kinase_dom"/>
</dbReference>
<dbReference type="SMART" id="SM00388">
    <property type="entry name" value="HisKA"/>
    <property type="match status" value="1"/>
</dbReference>
<keyword evidence="14" id="KW-0843">Virulence</keyword>
<dbReference type="SMART" id="SM00091">
    <property type="entry name" value="PAS"/>
    <property type="match status" value="3"/>
</dbReference>
<evidence type="ECO:0000256" key="6">
    <source>
        <dbReference type="ARBA" id="ARBA00022679"/>
    </source>
</evidence>
<evidence type="ECO:0000256" key="18">
    <source>
        <dbReference type="PROSITE-ProRule" id="PRU00169"/>
    </source>
</evidence>
<dbReference type="InterPro" id="IPR003661">
    <property type="entry name" value="HisK_dim/P_dom"/>
</dbReference>
<dbReference type="PANTHER" id="PTHR45339">
    <property type="entry name" value="HYBRID SIGNAL TRANSDUCTION HISTIDINE KINASE J"/>
    <property type="match status" value="1"/>
</dbReference>
<keyword evidence="10" id="KW-0418">Kinase</keyword>
<evidence type="ECO:0000259" key="20">
    <source>
        <dbReference type="PROSITE" id="PS50109"/>
    </source>
</evidence>
<dbReference type="SMART" id="SM00448">
    <property type="entry name" value="REC"/>
    <property type="match status" value="2"/>
</dbReference>
<dbReference type="PROSITE" id="PS50113">
    <property type="entry name" value="PAC"/>
    <property type="match status" value="3"/>
</dbReference>
<keyword evidence="12 19" id="KW-1133">Transmembrane helix</keyword>
<dbReference type="GO" id="GO:0000155">
    <property type="term" value="F:phosphorelay sensor kinase activity"/>
    <property type="evidence" value="ECO:0007669"/>
    <property type="project" value="InterPro"/>
</dbReference>
<dbReference type="GO" id="GO:0005524">
    <property type="term" value="F:ATP binding"/>
    <property type="evidence" value="ECO:0007669"/>
    <property type="project" value="UniProtKB-KW"/>
</dbReference>
<evidence type="ECO:0000259" key="24">
    <source>
        <dbReference type="PROSITE" id="PS50894"/>
    </source>
</evidence>
<dbReference type="SUPFAM" id="SSF55874">
    <property type="entry name" value="ATPase domain of HSP90 chaperone/DNA topoisomerase II/histidine kinase"/>
    <property type="match status" value="1"/>
</dbReference>
<dbReference type="InterPro" id="IPR004358">
    <property type="entry name" value="Sig_transdc_His_kin-like_C"/>
</dbReference>
<evidence type="ECO:0000256" key="17">
    <source>
        <dbReference type="PROSITE-ProRule" id="PRU00110"/>
    </source>
</evidence>
<dbReference type="EC" id="2.7.13.3" evidence="3"/>
<dbReference type="Gene3D" id="3.30.565.10">
    <property type="entry name" value="Histidine kinase-like ATPase, C-terminal domain"/>
    <property type="match status" value="1"/>
</dbReference>
<keyword evidence="9" id="KW-0547">Nucleotide-binding</keyword>
<dbReference type="NCBIfam" id="TIGR00229">
    <property type="entry name" value="sensory_box"/>
    <property type="match status" value="3"/>
</dbReference>
<sequence length="1528" mass="166803">MFSNRERTCVKQFWGWLLVVSLAMLAVLAVLHTGRVERNSGEQALQARLQGRSLANADVLTRRLEDLRRDALFLRSVPPVDGVMRASANGGYDAAEATPGTLWEKRLTSIFRSYLEAHPDVFQVRLIGSANNGRELIRVEREPEGIIAVPPQRLQDKGDTAYVQDGLRLRPDQAFISDLNLNREHGKIQLPEVPTVRAVAPVFGLDGKIFGLVVINYDLRGILRALSNNLPPYFNAYLMNSEGDFLLHPDVQRSFGFERGQRWRWGNEFRRTDTVSVGDVMERLQGQGEDYFAIARKISLDPLQRQRDLTFVLTMPQEQVYGDVRRSQRNIALALGAGALIMGAAFFWQARQQRVAREYQSRVSAIVESSHDAIIGKTLDGVVTSWNHGAERMFGYTAEEAVGQPLMALIVPPGSEAEEEAILRKVLAGDGVDDLATQRRRKDGSMLDVLVTSSPIRSAGGRIVGAAKTVRDISERVAAERHIRDLNANLECQVGARTAQVQAISILQRAILEHSAYAIIATDEHGIVTLFNPAAEHMLGYQADELVAKESPAIWHDPDEVAARALVLSAELGRSVAPGFEVFVARTHLGGSDESSWTYVRKDGSKFPVLLSVSALRADDGSINGYLGIAADISLQEQQRRSLEASRTQLLHAAAVAELGIWTWDVPSGTMDWNDLMCEIYEVPLAERGADLNYEHWRSRLHPDDVERAVDQLNGALEGRCKYDLVFRICDTQGQVRQIQASAMVERDASGKALRMVGINRDITAQHQAEAALLSAVAAADAANRAKSAFLANMSHEIRSPMNAVLGMLALLKRTTLNSQQYDYANKAEGAGRALLGILNDILDFSRVEAGKLTLDPQPFSVDQLMRDIGVILSANVGDKNIELVFDMDPRLPEWLQADALRLQQILINLAGNAVKFTQQGEVVLRAHLLPALSEAVTVHDEGGLRLGFSVSDTGIGISEEQCQRIFEGFTQAEVSTVRRFGGSGLGLAISQRLVEMMEGQLRVESQLGVGSTFSFDIACQSAAAPDGVPIMSASQFPHFRCLVVDDHAAARESMQVMLRGFGWEVDMVDSGEAALARCADPASGSYDAVFMDWQLGGINGWEASAELRRRLPPERMTLIIMVTAHGQTVLVQREAALPAVVDGIVVKPVTPSLLLDAVAEAYAAKQGGRRSDGLVAVRMQPLAGRRLLLVEDNPINQQVARELLTDVGASVEVAGDGHTALQMLRTAQPMFDCVLMDIQMPGIDGYTTAREIRASLGLWALPIIAMTANVMESDRHAAMAAGMNDHIGKPFDIEKLAMVILRWTDDEPETPVLAAQAPALDALLDRPGFDGNAALSRFGGNQAAYSRALRHFSAEIQTLVAAVPALPLESQRQAAGMTIHSLKGLAGTVGATELAHQAHALEQILHSEDSLPRWGDVHTALLLAGRNAQVDSLALAQQIDSTAQPPKAPSTADPSQLPLKLQQLRPLLAASNLDALPMFEALVREHRLTQRPEFLELTTAIDQFNFALAVQECDAILDCHGKINASV</sequence>
<evidence type="ECO:0000256" key="12">
    <source>
        <dbReference type="ARBA" id="ARBA00022989"/>
    </source>
</evidence>
<evidence type="ECO:0000256" key="19">
    <source>
        <dbReference type="SAM" id="Phobius"/>
    </source>
</evidence>
<evidence type="ECO:0000256" key="4">
    <source>
        <dbReference type="ARBA" id="ARBA00022475"/>
    </source>
</evidence>
<dbReference type="InterPro" id="IPR001789">
    <property type="entry name" value="Sig_transdc_resp-reg_receiver"/>
</dbReference>
<evidence type="ECO:0000256" key="16">
    <source>
        <dbReference type="ARBA" id="ARBA00070152"/>
    </source>
</evidence>
<evidence type="ECO:0000256" key="8">
    <source>
        <dbReference type="ARBA" id="ARBA00022729"/>
    </source>
</evidence>
<keyword evidence="7 19" id="KW-0812">Transmembrane</keyword>
<comment type="catalytic activity">
    <reaction evidence="1">
        <text>ATP + protein L-histidine = ADP + protein N-phospho-L-histidine.</text>
        <dbReference type="EC" id="2.7.13.3"/>
    </reaction>
</comment>
<evidence type="ECO:0000259" key="21">
    <source>
        <dbReference type="PROSITE" id="PS50110"/>
    </source>
</evidence>
<keyword evidence="11" id="KW-0067">ATP-binding</keyword>
<dbReference type="InterPro" id="IPR000700">
    <property type="entry name" value="PAS-assoc_C"/>
</dbReference>
<dbReference type="GO" id="GO:0006355">
    <property type="term" value="P:regulation of DNA-templated transcription"/>
    <property type="evidence" value="ECO:0007669"/>
    <property type="project" value="InterPro"/>
</dbReference>
<feature type="domain" description="PAS" evidence="22">
    <location>
        <begin position="509"/>
        <end position="549"/>
    </location>
</feature>
<dbReference type="PANTHER" id="PTHR45339:SF5">
    <property type="entry name" value="HISTIDINE KINASE"/>
    <property type="match status" value="1"/>
</dbReference>
<evidence type="ECO:0000313" key="26">
    <source>
        <dbReference type="Proteomes" id="UP000433309"/>
    </source>
</evidence>
<dbReference type="SUPFAM" id="SSF52172">
    <property type="entry name" value="CheY-like"/>
    <property type="match status" value="2"/>
</dbReference>
<dbReference type="CDD" id="cd16922">
    <property type="entry name" value="HATPase_EvgS-ArcB-TorS-like"/>
    <property type="match status" value="1"/>
</dbReference>
<feature type="domain" description="Histidine kinase" evidence="20">
    <location>
        <begin position="793"/>
        <end position="1022"/>
    </location>
</feature>
<evidence type="ECO:0000256" key="15">
    <source>
        <dbReference type="ARBA" id="ARBA00058004"/>
    </source>
</evidence>
<dbReference type="SUPFAM" id="SSF55785">
    <property type="entry name" value="PYP-like sensor domain (PAS domain)"/>
    <property type="match status" value="3"/>
</dbReference>
<dbReference type="Gene3D" id="2.10.70.100">
    <property type="match status" value="1"/>
</dbReference>
<comment type="function">
    <text evidence="15">Member of the two-component regulatory system BvgS/BvgA. Phosphorylates BvgA via a four-step phosphorelay in response to environmental signals.</text>
</comment>
<feature type="domain" description="PAC" evidence="23">
    <location>
        <begin position="593"/>
        <end position="645"/>
    </location>
</feature>
<dbReference type="InterPro" id="IPR011006">
    <property type="entry name" value="CheY-like_superfamily"/>
</dbReference>
<dbReference type="Gene3D" id="3.40.50.2300">
    <property type="match status" value="2"/>
</dbReference>
<dbReference type="PROSITE" id="PS50110">
    <property type="entry name" value="RESPONSE_REGULATORY"/>
    <property type="match status" value="2"/>
</dbReference>
<dbReference type="PROSITE" id="PS50109">
    <property type="entry name" value="HIS_KIN"/>
    <property type="match status" value="1"/>
</dbReference>
<feature type="domain" description="PAS" evidence="22">
    <location>
        <begin position="359"/>
        <end position="430"/>
    </location>
</feature>
<dbReference type="InterPro" id="IPR048760">
    <property type="entry name" value="VP0354-like_sensor_dom"/>
</dbReference>
<evidence type="ECO:0000256" key="1">
    <source>
        <dbReference type="ARBA" id="ARBA00000085"/>
    </source>
</evidence>
<reference evidence="25 26" key="1">
    <citation type="submission" date="2019-11" db="EMBL/GenBank/DDBJ databases">
        <title>Novel species isolated from a subtropical stream in China.</title>
        <authorList>
            <person name="Lu H."/>
        </authorList>
    </citation>
    <scope>NUCLEOTIDE SEQUENCE [LARGE SCALE GENOMIC DNA]</scope>
    <source>
        <strain evidence="25 26">FT80W</strain>
    </source>
</reference>
<feature type="domain" description="Response regulatory" evidence="21">
    <location>
        <begin position="1187"/>
        <end position="1305"/>
    </location>
</feature>
<dbReference type="Gene3D" id="1.20.120.160">
    <property type="entry name" value="HPT domain"/>
    <property type="match status" value="1"/>
</dbReference>
<dbReference type="InterPro" id="IPR000014">
    <property type="entry name" value="PAS"/>
</dbReference>
<dbReference type="Pfam" id="PF00512">
    <property type="entry name" value="HisKA"/>
    <property type="match status" value="1"/>
</dbReference>
<evidence type="ECO:0000256" key="3">
    <source>
        <dbReference type="ARBA" id="ARBA00012438"/>
    </source>
</evidence>
<comment type="caution">
    <text evidence="25">The sequence shown here is derived from an EMBL/GenBank/DDBJ whole genome shotgun (WGS) entry which is preliminary data.</text>
</comment>
<dbReference type="SUPFAM" id="SSF47384">
    <property type="entry name" value="Homodimeric domain of signal transducing histidine kinase"/>
    <property type="match status" value="1"/>
</dbReference>
<keyword evidence="6" id="KW-0808">Transferase</keyword>
<dbReference type="Pfam" id="PF08447">
    <property type="entry name" value="PAS_3"/>
    <property type="match status" value="1"/>
</dbReference>
<evidence type="ECO:0000313" key="25">
    <source>
        <dbReference type="EMBL" id="MRW94856.1"/>
    </source>
</evidence>
<dbReference type="GO" id="GO:0005886">
    <property type="term" value="C:plasma membrane"/>
    <property type="evidence" value="ECO:0007669"/>
    <property type="project" value="UniProtKB-SubCell"/>
</dbReference>
<gene>
    <name evidence="25" type="ORF">GJ699_33360</name>
</gene>
<evidence type="ECO:0000256" key="7">
    <source>
        <dbReference type="ARBA" id="ARBA00022692"/>
    </source>
</evidence>
<evidence type="ECO:0000256" key="14">
    <source>
        <dbReference type="ARBA" id="ARBA00023026"/>
    </source>
</evidence>
<dbReference type="Gene3D" id="1.10.287.130">
    <property type="match status" value="1"/>
</dbReference>
<evidence type="ECO:0000256" key="2">
    <source>
        <dbReference type="ARBA" id="ARBA00004651"/>
    </source>
</evidence>
<dbReference type="FunFam" id="3.30.565.10:FF:000010">
    <property type="entry name" value="Sensor histidine kinase RcsC"/>
    <property type="match status" value="1"/>
</dbReference>
<evidence type="ECO:0000256" key="10">
    <source>
        <dbReference type="ARBA" id="ARBA00022777"/>
    </source>
</evidence>
<dbReference type="InterPro" id="IPR029151">
    <property type="entry name" value="Sensor-like_sf"/>
</dbReference>
<keyword evidence="8" id="KW-0732">Signal</keyword>
<dbReference type="SMART" id="SM00086">
    <property type="entry name" value="PAC"/>
    <property type="match status" value="3"/>
</dbReference>
<keyword evidence="19" id="KW-0472">Membrane</keyword>
<dbReference type="InterPro" id="IPR035965">
    <property type="entry name" value="PAS-like_dom_sf"/>
</dbReference>
<dbReference type="InterPro" id="IPR001610">
    <property type="entry name" value="PAC"/>
</dbReference>
<dbReference type="SUPFAM" id="SSF47226">
    <property type="entry name" value="Histidine-containing phosphotransfer domain, HPT domain"/>
    <property type="match status" value="1"/>
</dbReference>
<dbReference type="Pfam" id="PF00989">
    <property type="entry name" value="PAS"/>
    <property type="match status" value="2"/>
</dbReference>
<dbReference type="CDD" id="cd00082">
    <property type="entry name" value="HisKA"/>
    <property type="match status" value="1"/>
</dbReference>
<organism evidence="25 26">
    <name type="scientific">Duganella guangzhouensis</name>
    <dbReference type="NCBI Taxonomy" id="2666084"/>
    <lineage>
        <taxon>Bacteria</taxon>
        <taxon>Pseudomonadati</taxon>
        <taxon>Pseudomonadota</taxon>
        <taxon>Betaproteobacteria</taxon>
        <taxon>Burkholderiales</taxon>
        <taxon>Oxalobacteraceae</taxon>
        <taxon>Telluria group</taxon>
        <taxon>Duganella</taxon>
    </lineage>
</organism>
<dbReference type="SUPFAM" id="SSF103190">
    <property type="entry name" value="Sensory domain-like"/>
    <property type="match status" value="1"/>
</dbReference>
<dbReference type="RefSeq" id="WP_154383724.1">
    <property type="nucleotide sequence ID" value="NZ_WKJK01000041.1"/>
</dbReference>
<keyword evidence="13" id="KW-0902">Two-component regulatory system</keyword>
<feature type="modified residue" description="4-aspartylphosphate" evidence="18">
    <location>
        <position position="1238"/>
    </location>
</feature>
<dbReference type="Pfam" id="PF21623">
    <property type="entry name" value="HK_sensor_dom_bact"/>
    <property type="match status" value="1"/>
</dbReference>
<dbReference type="InterPro" id="IPR036890">
    <property type="entry name" value="HATPase_C_sf"/>
</dbReference>
<evidence type="ECO:0000259" key="22">
    <source>
        <dbReference type="PROSITE" id="PS50112"/>
    </source>
</evidence>
<dbReference type="Gene3D" id="3.30.450.20">
    <property type="entry name" value="PAS domain"/>
    <property type="match status" value="4"/>
</dbReference>
<dbReference type="Proteomes" id="UP000433309">
    <property type="component" value="Unassembled WGS sequence"/>
</dbReference>
<keyword evidence="4" id="KW-1003">Cell membrane</keyword>
<accession>A0A6I2LDK9</accession>
<dbReference type="InterPro" id="IPR008207">
    <property type="entry name" value="Sig_transdc_His_kin_Hpt_dom"/>
</dbReference>
<feature type="modified residue" description="4-aspartylphosphate" evidence="18">
    <location>
        <position position="1093"/>
    </location>
</feature>
<feature type="transmembrane region" description="Helical" evidence="19">
    <location>
        <begin position="13"/>
        <end position="31"/>
    </location>
</feature>
<feature type="domain" description="PAC" evidence="23">
    <location>
        <begin position="433"/>
        <end position="485"/>
    </location>
</feature>
<dbReference type="InterPro" id="IPR003594">
    <property type="entry name" value="HATPase_dom"/>
</dbReference>
<dbReference type="EMBL" id="WKJK01000041">
    <property type="protein sequence ID" value="MRW94856.1"/>
    <property type="molecule type" value="Genomic_DNA"/>
</dbReference>
<feature type="modified residue" description="Phosphohistidine" evidence="17">
    <location>
        <position position="1381"/>
    </location>
</feature>
<dbReference type="InterPro" id="IPR013655">
    <property type="entry name" value="PAS_fold_3"/>
</dbReference>
<dbReference type="PROSITE" id="PS50894">
    <property type="entry name" value="HPT"/>
    <property type="match status" value="1"/>
</dbReference>
<dbReference type="Pfam" id="PF02518">
    <property type="entry name" value="HATPase_c"/>
    <property type="match status" value="1"/>
</dbReference>
<evidence type="ECO:0000256" key="5">
    <source>
        <dbReference type="ARBA" id="ARBA00022553"/>
    </source>
</evidence>
<dbReference type="Pfam" id="PF01627">
    <property type="entry name" value="Hpt"/>
    <property type="match status" value="1"/>
</dbReference>
<evidence type="ECO:0000259" key="23">
    <source>
        <dbReference type="PROSITE" id="PS50113"/>
    </source>
</evidence>
<dbReference type="PRINTS" id="PR00344">
    <property type="entry name" value="BCTRLSENSOR"/>
</dbReference>
<dbReference type="InterPro" id="IPR013767">
    <property type="entry name" value="PAS_fold"/>
</dbReference>
<feature type="domain" description="HPt" evidence="24">
    <location>
        <begin position="1342"/>
        <end position="1437"/>
    </location>
</feature>
<evidence type="ECO:0000256" key="13">
    <source>
        <dbReference type="ARBA" id="ARBA00023012"/>
    </source>
</evidence>
<evidence type="ECO:0000256" key="9">
    <source>
        <dbReference type="ARBA" id="ARBA00022741"/>
    </source>
</evidence>
<proteinExistence type="predicted"/>
<keyword evidence="26" id="KW-1185">Reference proteome</keyword>
<evidence type="ECO:0000256" key="11">
    <source>
        <dbReference type="ARBA" id="ARBA00022840"/>
    </source>
</evidence>
<dbReference type="InterPro" id="IPR036097">
    <property type="entry name" value="HisK_dim/P_sf"/>
</dbReference>
<comment type="subcellular location">
    <subcellularLocation>
        <location evidence="2">Cell membrane</location>
        <topology evidence="2">Multi-pass membrane protein</topology>
    </subcellularLocation>
</comment>
<dbReference type="SMART" id="SM00387">
    <property type="entry name" value="HATPase_c"/>
    <property type="match status" value="1"/>
</dbReference>
<dbReference type="Pfam" id="PF00072">
    <property type="entry name" value="Response_reg"/>
    <property type="match status" value="2"/>
</dbReference>
<keyword evidence="5 18" id="KW-0597">Phosphoprotein</keyword>
<dbReference type="CDD" id="cd00130">
    <property type="entry name" value="PAS"/>
    <property type="match status" value="3"/>
</dbReference>